<gene>
    <name evidence="2" type="ORF">LOC62_04G006089</name>
</gene>
<sequence>MVYIDALTHDHILNTILLHSPARTWLLFRATSRLWRDEMDRRLARHLVIVAPAHQRALGDQPPKEGEVRVSCPGLARLPSLLGADEGTLSPPLRTALGHTHVLDLVGFVPRAMLQALAAHATSVRSVRVRHADDMRLFAAWNRVRAVPFPSATEVVVQVFNNKARWDEVIGTNIPPDWVLWDVHPVLGETLNLPPRVANARVAEAEASAIVTAPPSSPNRELEHFKLHVPAEEGMEGTDPVPRPVTPHVARLASHTPPPRVIVVMPDTVNGWIKPLLPRLTSLATQYDEQHPLSPSSRPPSPPHHQQQHQQIVLIFPGQALFQRGHTLGHWGLPVVTHVWEKVVGWSAELLGRGCAVTFVNLGQAIWRDVVDKYTGVVTNPWSAAEDAQAVIDRYWFDYELTERRVLEPKMRARLRFLSTDEYAAEVGVRVWERETTFAPKLPLCEELYV</sequence>
<accession>A0AAF0YD14</accession>
<evidence type="ECO:0000313" key="2">
    <source>
        <dbReference type="EMBL" id="WOO82609.1"/>
    </source>
</evidence>
<dbReference type="Proteomes" id="UP000827549">
    <property type="component" value="Chromosome 4"/>
</dbReference>
<evidence type="ECO:0000313" key="3">
    <source>
        <dbReference type="Proteomes" id="UP000827549"/>
    </source>
</evidence>
<feature type="region of interest" description="Disordered" evidence="1">
    <location>
        <begin position="287"/>
        <end position="309"/>
    </location>
</feature>
<dbReference type="AlphaFoldDB" id="A0AAF0YD14"/>
<name>A0AAF0YD14_9TREE</name>
<dbReference type="RefSeq" id="XP_062628641.1">
    <property type="nucleotide sequence ID" value="XM_062772657.1"/>
</dbReference>
<dbReference type="EMBL" id="CP086717">
    <property type="protein sequence ID" value="WOO82609.1"/>
    <property type="molecule type" value="Genomic_DNA"/>
</dbReference>
<organism evidence="2 3">
    <name type="scientific">Vanrija pseudolonga</name>
    <dbReference type="NCBI Taxonomy" id="143232"/>
    <lineage>
        <taxon>Eukaryota</taxon>
        <taxon>Fungi</taxon>
        <taxon>Dikarya</taxon>
        <taxon>Basidiomycota</taxon>
        <taxon>Agaricomycotina</taxon>
        <taxon>Tremellomycetes</taxon>
        <taxon>Trichosporonales</taxon>
        <taxon>Trichosporonaceae</taxon>
        <taxon>Vanrija</taxon>
    </lineage>
</organism>
<keyword evidence="3" id="KW-1185">Reference proteome</keyword>
<dbReference type="GeneID" id="87809316"/>
<protein>
    <submittedName>
        <fullName evidence="2">Uncharacterized protein</fullName>
    </submittedName>
</protein>
<reference evidence="2" key="1">
    <citation type="submission" date="2023-10" db="EMBL/GenBank/DDBJ databases">
        <authorList>
            <person name="Noh H."/>
        </authorList>
    </citation>
    <scope>NUCLEOTIDE SEQUENCE</scope>
    <source>
        <strain evidence="2">DUCC4014</strain>
    </source>
</reference>
<proteinExistence type="predicted"/>
<evidence type="ECO:0000256" key="1">
    <source>
        <dbReference type="SAM" id="MobiDB-lite"/>
    </source>
</evidence>